<evidence type="ECO:0000313" key="2">
    <source>
        <dbReference type="Proteomes" id="UP000031672"/>
    </source>
</evidence>
<gene>
    <name evidence="1" type="ORF">OJ16_18535</name>
</gene>
<proteinExistence type="predicted"/>
<sequence>MNEKLDLYKELSDYIETLTSEHGFSTTEVVSEMLFISSELVKSNRVEVQDVDTNDEDSIFDSSMFDDDDDDDDESEIAYAHDDLKYFRSELKKLTRDVEKGKVDFYSLFSLVDRVECFLDDLEDETIKAIEEDYEVFCKEFQPWKKKAEAISAKEQLIETDKRIIHSIASVKSIMADVERYEAMLNAEDLEGINLSFEIKKKCATFRANKKMLDAEVAKETGNINKYKKLTIEAQALLKQDWKQIVGNEDFPVMDV</sequence>
<dbReference type="STRING" id="1461322.OJ16_18535"/>
<reference evidence="1 2" key="1">
    <citation type="submission" date="2014-11" db="EMBL/GenBank/DDBJ databases">
        <title>Draft Genome Sequence of Vibrio piscirenalis strains CECT 8603T and CECT 8604, two marine Gammaproteobacterium isolated from cultured gilthead sea bream (Sparus aurata).</title>
        <authorList>
            <person name="Arahal D.R."/>
            <person name="Rodrigo-Torres L."/>
            <person name="Lucena T."/>
            <person name="Pujalte M.J."/>
        </authorList>
    </citation>
    <scope>NUCLEOTIDE SEQUENCE [LARGE SCALE GENOMIC DNA]</scope>
    <source>
        <strain evidence="1 2">DCR 1-4-2</strain>
    </source>
</reference>
<keyword evidence="2" id="KW-1185">Reference proteome</keyword>
<organism evidence="1 2">
    <name type="scientific">Vibrio renipiscarius</name>
    <dbReference type="NCBI Taxonomy" id="1461322"/>
    <lineage>
        <taxon>Bacteria</taxon>
        <taxon>Pseudomonadati</taxon>
        <taxon>Pseudomonadota</taxon>
        <taxon>Gammaproteobacteria</taxon>
        <taxon>Vibrionales</taxon>
        <taxon>Vibrionaceae</taxon>
        <taxon>Vibrio</taxon>
    </lineage>
</organism>
<dbReference type="EMBL" id="JTKH01000025">
    <property type="protein sequence ID" value="KII75295.1"/>
    <property type="molecule type" value="Genomic_DNA"/>
</dbReference>
<comment type="caution">
    <text evidence="1">The sequence shown here is derived from an EMBL/GenBank/DDBJ whole genome shotgun (WGS) entry which is preliminary data.</text>
</comment>
<dbReference type="OrthoDB" id="10014896at2"/>
<accession>A0A0C2NG04</accession>
<protein>
    <submittedName>
        <fullName evidence="1">Uncharacterized protein</fullName>
    </submittedName>
</protein>
<dbReference type="Proteomes" id="UP000031672">
    <property type="component" value="Unassembled WGS sequence"/>
</dbReference>
<accession>A0A0C2NX18</accession>
<dbReference type="AlphaFoldDB" id="A0A0C2NG04"/>
<name>A0A0C2NG04_9VIBR</name>
<evidence type="ECO:0000313" key="1">
    <source>
        <dbReference type="EMBL" id="KII75295.1"/>
    </source>
</evidence>
<dbReference type="RefSeq" id="WP_040992845.1">
    <property type="nucleotide sequence ID" value="NZ_JTKH01000025.1"/>
</dbReference>